<dbReference type="STRING" id="394096.DB31_6007"/>
<accession>A0A085VXH3</accession>
<sequence>MFLWAWERPERLDFIDPAREGVAFHAVTLQLSGEGVQAYRRRQPLVVPPGTYRLAVMRIEVARGTAPSEAQRARLVKLISDQVQQQAPDAVQVDYDARASERPFYRALLQDLRAALPATLRLSMTALASWCLDDGWLDGLPVDEVVPMVFRMGVDSQQVRAELARRGDFNGARCRESVGFVVDEPQPSLPSGRRRYWFNPRSWTAQDLQQLREKSP</sequence>
<protein>
    <submittedName>
        <fullName evidence="1">Uncharacterized protein</fullName>
    </submittedName>
</protein>
<gene>
    <name evidence="1" type="ORF">DB31_6007</name>
</gene>
<evidence type="ECO:0000313" key="1">
    <source>
        <dbReference type="EMBL" id="KFE60136.1"/>
    </source>
</evidence>
<dbReference type="Pfam" id="PF11340">
    <property type="entry name" value="DUF3142"/>
    <property type="match status" value="1"/>
</dbReference>
<dbReference type="EMBL" id="JMCB01000031">
    <property type="protein sequence ID" value="KFE60136.1"/>
    <property type="molecule type" value="Genomic_DNA"/>
</dbReference>
<dbReference type="Gene3D" id="3.20.20.80">
    <property type="entry name" value="Glycosidases"/>
    <property type="match status" value="1"/>
</dbReference>
<evidence type="ECO:0000313" key="2">
    <source>
        <dbReference type="Proteomes" id="UP000028725"/>
    </source>
</evidence>
<proteinExistence type="predicted"/>
<name>A0A085VXH3_9BACT</name>
<dbReference type="InterPro" id="IPR021488">
    <property type="entry name" value="DUF3142"/>
</dbReference>
<dbReference type="AlphaFoldDB" id="A0A085VXH3"/>
<organism evidence="1 2">
    <name type="scientific">Hyalangium minutum</name>
    <dbReference type="NCBI Taxonomy" id="394096"/>
    <lineage>
        <taxon>Bacteria</taxon>
        <taxon>Pseudomonadati</taxon>
        <taxon>Myxococcota</taxon>
        <taxon>Myxococcia</taxon>
        <taxon>Myxococcales</taxon>
        <taxon>Cystobacterineae</taxon>
        <taxon>Archangiaceae</taxon>
        <taxon>Hyalangium</taxon>
    </lineage>
</organism>
<dbReference type="Proteomes" id="UP000028725">
    <property type="component" value="Unassembled WGS sequence"/>
</dbReference>
<keyword evidence="2" id="KW-1185">Reference proteome</keyword>
<reference evidence="1 2" key="1">
    <citation type="submission" date="2014-04" db="EMBL/GenBank/DDBJ databases">
        <title>Genome assembly of Hyalangium minutum DSM 14724.</title>
        <authorList>
            <person name="Sharma G."/>
            <person name="Subramanian S."/>
        </authorList>
    </citation>
    <scope>NUCLEOTIDE SEQUENCE [LARGE SCALE GENOMIC DNA]</scope>
    <source>
        <strain evidence="1 2">DSM 14724</strain>
    </source>
</reference>
<comment type="caution">
    <text evidence="1">The sequence shown here is derived from an EMBL/GenBank/DDBJ whole genome shotgun (WGS) entry which is preliminary data.</text>
</comment>